<keyword evidence="1" id="KW-0813">Transport</keyword>
<keyword evidence="3" id="KW-0998">Cell outer membrane</keyword>
<evidence type="ECO:0000313" key="5">
    <source>
        <dbReference type="EMBL" id="SNU82519.1"/>
    </source>
</evidence>
<dbReference type="GO" id="GO:0019867">
    <property type="term" value="C:outer membrane"/>
    <property type="evidence" value="ECO:0007669"/>
    <property type="project" value="InterPro"/>
</dbReference>
<dbReference type="Proteomes" id="UP000215126">
    <property type="component" value="Chromosome 1"/>
</dbReference>
<dbReference type="InterPro" id="IPR011662">
    <property type="entry name" value="Secretin/TonB_short_N"/>
</dbReference>
<dbReference type="KEGG" id="pspu:NA29_09420"/>
<keyword evidence="6" id="KW-1185">Reference proteome</keyword>
<keyword evidence="5" id="KW-0675">Receptor</keyword>
<protein>
    <submittedName>
        <fullName evidence="5">Outer membrane receptor for ferric coprogen and ferric-rhodotorulic acid</fullName>
    </submittedName>
</protein>
<evidence type="ECO:0000256" key="2">
    <source>
        <dbReference type="ARBA" id="ARBA00023136"/>
    </source>
</evidence>
<evidence type="ECO:0000256" key="3">
    <source>
        <dbReference type="ARBA" id="ARBA00023237"/>
    </source>
</evidence>
<gene>
    <name evidence="5" type="ORF">SAMEA4530655_01026</name>
</gene>
<name>A0A239SB70_9BURK</name>
<dbReference type="RefSeq" id="WP_052252540.1">
    <property type="nucleotide sequence ID" value="NZ_CABPRX010000012.1"/>
</dbReference>
<sequence length="233" mass="24758">MRKSPAGVSWLAGVLALGWLACLLFGPAAIARTDAREAQSFDIPELPLKDALARFDTLTRMSVFYPSSLVEGRRSHAVSGIRAPHEALDEMLSGTGVTAERTAEDAFVLAPVNSPVSHDSSRGEANVAGSYLATLQSVVLRALCAQPSLSPGDNRLAMTVQVGANARVSRVRLLDTTGDARRDTTIVQRLQGLDVGRAPSDTTRPFVILLLPTGCRTGHVACVQSPCQAMTEH</sequence>
<reference evidence="5 6" key="1">
    <citation type="submission" date="2017-06" db="EMBL/GenBank/DDBJ databases">
        <authorList>
            <consortium name="Pathogen Informatics"/>
        </authorList>
    </citation>
    <scope>NUCLEOTIDE SEQUENCE [LARGE SCALE GENOMIC DNA]</scope>
    <source>
        <strain evidence="5 6">NCTC13161</strain>
    </source>
</reference>
<dbReference type="AlphaFoldDB" id="A0A239SB70"/>
<dbReference type="Gene3D" id="3.55.50.30">
    <property type="match status" value="1"/>
</dbReference>
<evidence type="ECO:0000259" key="4">
    <source>
        <dbReference type="SMART" id="SM00965"/>
    </source>
</evidence>
<organism evidence="5 6">
    <name type="scientific">Pandoraea sputorum</name>
    <dbReference type="NCBI Taxonomy" id="93222"/>
    <lineage>
        <taxon>Bacteria</taxon>
        <taxon>Pseudomonadati</taxon>
        <taxon>Pseudomonadota</taxon>
        <taxon>Betaproteobacteria</taxon>
        <taxon>Burkholderiales</taxon>
        <taxon>Burkholderiaceae</taxon>
        <taxon>Pandoraea</taxon>
    </lineage>
</organism>
<accession>A0A239SB70</accession>
<dbReference type="GeneID" id="88093707"/>
<dbReference type="SMART" id="SM00965">
    <property type="entry name" value="STN"/>
    <property type="match status" value="1"/>
</dbReference>
<dbReference type="Pfam" id="PF07660">
    <property type="entry name" value="STN"/>
    <property type="match status" value="1"/>
</dbReference>
<dbReference type="PROSITE" id="PS51257">
    <property type="entry name" value="PROKAR_LIPOPROTEIN"/>
    <property type="match status" value="1"/>
</dbReference>
<keyword evidence="2" id="KW-0472">Membrane</keyword>
<evidence type="ECO:0000313" key="6">
    <source>
        <dbReference type="Proteomes" id="UP000215126"/>
    </source>
</evidence>
<dbReference type="OrthoDB" id="8858530at2"/>
<proteinExistence type="predicted"/>
<evidence type="ECO:0000256" key="1">
    <source>
        <dbReference type="ARBA" id="ARBA00022448"/>
    </source>
</evidence>
<dbReference type="EMBL" id="LT906435">
    <property type="protein sequence ID" value="SNU82519.1"/>
    <property type="molecule type" value="Genomic_DNA"/>
</dbReference>
<dbReference type="STRING" id="93222.NA29_09420"/>
<feature type="domain" description="Secretin/TonB short N-terminal" evidence="4">
    <location>
        <begin position="61"/>
        <end position="112"/>
    </location>
</feature>